<dbReference type="GO" id="GO:0008418">
    <property type="term" value="F:protein-N-terminal asparagine amidohydrolase activity"/>
    <property type="evidence" value="ECO:0007669"/>
    <property type="project" value="InterPro"/>
</dbReference>
<feature type="region of interest" description="Disordered" evidence="1">
    <location>
        <begin position="768"/>
        <end position="920"/>
    </location>
</feature>
<evidence type="ECO:0000313" key="3">
    <source>
        <dbReference type="EMBL" id="SCO83842.1"/>
    </source>
</evidence>
<dbReference type="OrthoDB" id="201515at2759"/>
<evidence type="ECO:0000256" key="1">
    <source>
        <dbReference type="SAM" id="MobiDB-lite"/>
    </source>
</evidence>
<name>A0A2H3T538_FUSOX</name>
<dbReference type="Pfam" id="PF00795">
    <property type="entry name" value="CN_hydrolase"/>
    <property type="match status" value="1"/>
</dbReference>
<dbReference type="Proteomes" id="UP000219369">
    <property type="component" value="Unassembled WGS sequence"/>
</dbReference>
<feature type="compositionally biased region" description="Basic and acidic residues" evidence="1">
    <location>
        <begin position="690"/>
        <end position="702"/>
    </location>
</feature>
<dbReference type="VEuPathDB" id="FungiDB:FOMG_05536"/>
<proteinExistence type="predicted"/>
<feature type="compositionally biased region" description="Pro residues" evidence="1">
    <location>
        <begin position="423"/>
        <end position="436"/>
    </location>
</feature>
<feature type="compositionally biased region" description="Polar residues" evidence="1">
    <location>
        <begin position="450"/>
        <end position="463"/>
    </location>
</feature>
<dbReference type="VEuPathDB" id="FungiDB:FOIG_02858"/>
<dbReference type="PANTHER" id="PTHR11750">
    <property type="entry name" value="PROTEIN N-TERMINAL AMIDASE"/>
    <property type="match status" value="1"/>
</dbReference>
<protein>
    <submittedName>
        <fullName evidence="3">Related to amino-terminal amidase</fullName>
    </submittedName>
</protein>
<feature type="region of interest" description="Disordered" evidence="1">
    <location>
        <begin position="284"/>
        <end position="481"/>
    </location>
</feature>
<dbReference type="GO" id="GO:0070773">
    <property type="term" value="F:protein-N-terminal glutamine amidohydrolase activity"/>
    <property type="evidence" value="ECO:0007669"/>
    <property type="project" value="InterPro"/>
</dbReference>
<reference evidence="4" key="1">
    <citation type="submission" date="2016-09" db="EMBL/GenBank/DDBJ databases">
        <authorList>
            <person name="Guldener U."/>
        </authorList>
    </citation>
    <scope>NUCLEOTIDE SEQUENCE [LARGE SCALE GENOMIC DNA]</scope>
    <source>
        <strain evidence="4">V64-1</strain>
    </source>
</reference>
<feature type="compositionally biased region" description="Basic and acidic residues" evidence="1">
    <location>
        <begin position="848"/>
        <end position="861"/>
    </location>
</feature>
<dbReference type="VEuPathDB" id="FungiDB:HZS61_009522"/>
<dbReference type="PANTHER" id="PTHR11750:SF26">
    <property type="entry name" value="PROTEIN N-TERMINAL AMIDASE"/>
    <property type="match status" value="1"/>
</dbReference>
<feature type="compositionally biased region" description="Low complexity" evidence="1">
    <location>
        <begin position="602"/>
        <end position="618"/>
    </location>
</feature>
<feature type="compositionally biased region" description="Basic and acidic residues" evidence="1">
    <location>
        <begin position="646"/>
        <end position="657"/>
    </location>
</feature>
<dbReference type="VEuPathDB" id="FungiDB:FOZG_05697"/>
<accession>A0A2H3T538</accession>
<feature type="compositionally biased region" description="Basic residues" evidence="1">
    <location>
        <begin position="824"/>
        <end position="838"/>
    </location>
</feature>
<sequence length="1037" mass="113290">MRIGCLQFAPQVGDVDNNLNRADSVLSRANPDDLDLLVLPELAFSGYNFKSLQDIAPFLEPSGSGITSLWARTIALKYNCTVTVGYPEKVDVTPKWPTGPEYYNSVIVVNGDGETIANYRKSFLYHTDETWALEGGQGFYEGFIPGLGNTSIGICMDLNPYKFEAPWHAFEFAYHILEVESNLVIVSMAWNTREDPRRFTRMPNEPDMETLTYWVTRLEPLIRAENEDEIIVVFCNRTGNEDEALYAGTSAVIGIQDGEVRVYGLLGRGEKELLVVDTNNSPYAKLVYRPDPRGAGMEAPGRLQRNDETNNPRSNEVRRSSEDSKKDGQTKSSLNSVTSPHPSGSTAPGHHISSMSQRCTLPKDGSHDSTRRRQAPTITIPPAPGLVMSNSARSPGTDSLNIPTPSAPSPTPMSVRPRLIIPESPPILPHQYPPDHPISAASLRSERSVRSNMSQASNATVQTRPPEDSTPYPNSAAPLSGYPTNTFKLKDHPYNHRFTVATPDDGRTPLSLDGISPSDARWFWMPSDSAGPTPLSAGWTPATAVGRKPEPFPWSEITGEIRPLSTGTLQNRSQSNATPKDLRAFSPLSNTSSNRTNETIISESSEASRASRSSRASRGTAKSPAKQDTSFARPPSPKSRNASRTGARERSDSALEARDISNAITQHLEGISQRAESASRLRSESANGLRVHDWPHLRDRSNTRPRSAIIPQTEDHMIPIAASPSLFRNNNYSVDRPPSRGDHQTRGEPLNNLEGVLQCISGERAQTAADYGDSVNTTQRAASRGRMPQPKPLATNGAYDSTMPAVERSSSRDSTRNELLHSRTSQHRSRGRQSRTRRTSSSQHGRMSSHDNLPREFERVESVVCPNCPVHGRNPSASGNRHTESAPPMNHPASRPVTVRPVTSSPPGRTDSAPASVSTASAIVERSNNSTNEPIPQLDYTPLITPGPGEKLQDKNHEYVTNEVGEASDSGSFAETLQTISTPGRSPATPSFFNPSTPKAMVFKSEDLEVDLLPINNLNNFDIASASLPEADTVQVA</sequence>
<feature type="compositionally biased region" description="Polar residues" evidence="1">
    <location>
        <begin position="388"/>
        <end position="402"/>
    </location>
</feature>
<dbReference type="InterPro" id="IPR036526">
    <property type="entry name" value="C-N_Hydrolase_sf"/>
</dbReference>
<feature type="region of interest" description="Disordered" evidence="1">
    <location>
        <begin position="674"/>
        <end position="702"/>
    </location>
</feature>
<dbReference type="InterPro" id="IPR039703">
    <property type="entry name" value="Nta1"/>
</dbReference>
<feature type="compositionally biased region" description="Basic and acidic residues" evidence="1">
    <location>
        <begin position="809"/>
        <end position="821"/>
    </location>
</feature>
<dbReference type="PROSITE" id="PS50263">
    <property type="entry name" value="CN_HYDROLASE"/>
    <property type="match status" value="1"/>
</dbReference>
<feature type="compositionally biased region" description="Polar residues" evidence="1">
    <location>
        <begin position="565"/>
        <end position="578"/>
    </location>
</feature>
<feature type="compositionally biased region" description="Polar residues" evidence="1">
    <location>
        <begin position="587"/>
        <end position="601"/>
    </location>
</feature>
<organism evidence="3 4">
    <name type="scientific">Fusarium oxysporum</name>
    <name type="common">Fusarium vascular wilt</name>
    <dbReference type="NCBI Taxonomy" id="5507"/>
    <lineage>
        <taxon>Eukaryota</taxon>
        <taxon>Fungi</taxon>
        <taxon>Dikarya</taxon>
        <taxon>Ascomycota</taxon>
        <taxon>Pezizomycotina</taxon>
        <taxon>Sordariomycetes</taxon>
        <taxon>Hypocreomycetidae</taxon>
        <taxon>Hypocreales</taxon>
        <taxon>Nectriaceae</taxon>
        <taxon>Fusarium</taxon>
        <taxon>Fusarium oxysporum species complex</taxon>
    </lineage>
</organism>
<feature type="region of interest" description="Disordered" evidence="1">
    <location>
        <begin position="550"/>
        <end position="657"/>
    </location>
</feature>
<gene>
    <name evidence="3" type="ORF">FRV6_07969</name>
</gene>
<dbReference type="SUPFAM" id="SSF56317">
    <property type="entry name" value="Carbon-nitrogen hydrolase"/>
    <property type="match status" value="1"/>
</dbReference>
<feature type="domain" description="CN hydrolase" evidence="2">
    <location>
        <begin position="1"/>
        <end position="280"/>
    </location>
</feature>
<feature type="compositionally biased region" description="Polar residues" evidence="1">
    <location>
        <begin position="330"/>
        <end position="346"/>
    </location>
</feature>
<evidence type="ECO:0000313" key="4">
    <source>
        <dbReference type="Proteomes" id="UP000219369"/>
    </source>
</evidence>
<dbReference type="InterPro" id="IPR003010">
    <property type="entry name" value="C-N_Hydrolase"/>
</dbReference>
<dbReference type="CDD" id="cd07566">
    <property type="entry name" value="ScNTA1_like"/>
    <property type="match status" value="1"/>
</dbReference>
<dbReference type="AlphaFoldDB" id="A0A2H3T538"/>
<dbReference type="VEuPathDB" id="FungiDB:FOC4_g10011119"/>
<feature type="compositionally biased region" description="Basic and acidic residues" evidence="1">
    <location>
        <begin position="304"/>
        <end position="329"/>
    </location>
</feature>
<evidence type="ECO:0000259" key="2">
    <source>
        <dbReference type="PROSITE" id="PS50263"/>
    </source>
</evidence>
<dbReference type="Gene3D" id="3.60.110.10">
    <property type="entry name" value="Carbon-nitrogen hydrolase"/>
    <property type="match status" value="1"/>
</dbReference>
<dbReference type="EMBL" id="FMJY01000004">
    <property type="protein sequence ID" value="SCO83842.1"/>
    <property type="molecule type" value="Genomic_DNA"/>
</dbReference>
<dbReference type="GO" id="GO:0030163">
    <property type="term" value="P:protein catabolic process"/>
    <property type="evidence" value="ECO:0007669"/>
    <property type="project" value="TreeGrafter"/>
</dbReference>
<feature type="compositionally biased region" description="Low complexity" evidence="1">
    <location>
        <begin position="894"/>
        <end position="907"/>
    </location>
</feature>
<dbReference type="VEuPathDB" id="FungiDB:FOXG_01601"/>